<dbReference type="GO" id="GO:0004222">
    <property type="term" value="F:metalloendopeptidase activity"/>
    <property type="evidence" value="ECO:0007669"/>
    <property type="project" value="TreeGrafter"/>
</dbReference>
<protein>
    <submittedName>
        <fullName evidence="2">Peptidase M16</fullName>
    </submittedName>
</protein>
<dbReference type="InterPro" id="IPR013578">
    <property type="entry name" value="Peptidase_M16C_assoc"/>
</dbReference>
<evidence type="ECO:0000313" key="3">
    <source>
        <dbReference type="Proteomes" id="UP000031386"/>
    </source>
</evidence>
<dbReference type="PANTHER" id="PTHR43016">
    <property type="entry name" value="PRESEQUENCE PROTEASE"/>
    <property type="match status" value="1"/>
</dbReference>
<evidence type="ECO:0000313" key="2">
    <source>
        <dbReference type="EMBL" id="AIZ36977.1"/>
    </source>
</evidence>
<feature type="domain" description="Peptidase M16C associated" evidence="1">
    <location>
        <begin position="457"/>
        <end position="707"/>
    </location>
</feature>
<dbReference type="InterPro" id="IPR011249">
    <property type="entry name" value="Metalloenz_LuxS/M16"/>
</dbReference>
<dbReference type="PANTHER" id="PTHR43016:SF13">
    <property type="entry name" value="PRESEQUENCE PROTEASE, MITOCHONDRIAL"/>
    <property type="match status" value="1"/>
</dbReference>
<dbReference type="KEGG" id="pmic:NW74_06365"/>
<dbReference type="GO" id="GO:0016485">
    <property type="term" value="P:protein processing"/>
    <property type="evidence" value="ECO:0007669"/>
    <property type="project" value="TreeGrafter"/>
</dbReference>
<dbReference type="STRING" id="33033.NW74_06365"/>
<dbReference type="Pfam" id="PF08367">
    <property type="entry name" value="M16C_assoc"/>
    <property type="match status" value="1"/>
</dbReference>
<sequence length="968" mass="111932">MYKGYKLIQEKYIKDVNSDCILLEHEKTGARVFLMKNDDDNKTFSIGFKTIPTDNTGICHIIEHCVLSGSRKFQTKEPFMDMVKISTATFLNAMTFPDKTVYPVSSRNEKDFKNLMDVYMDAVFYPAMKSDRRIFMQEGWHYELENEEDELNIKGVVYNEMKGAYSVPETTLYYRVNNALCSDTVYAKESGGEPYEIPNLTYEDFCEFHSKYYHPSNSYIYLYGDCDMEERLEFLDREYLSNFEKEELDNFEGNQKPFEKPKNVFDEYSVSKDEDTKNKTFLAYVSCFGESDGLKDGIISRLLNEVLIEMQGAYLKEALLKENICEDVSSISMESTKFSSFGVYVTNSERENLDKFKEVVEKTLADVIKNGIEKEKLIAVLNRTEFSVRELLNSTTAGIECMLHIYENWLYGKNPMESLAFDDVLSEIREEILNNRLLERIIEEKILNNNHKAFIVLSPSAGLNDKKDLAQKEWLKRYKESLNKIQIEKIIENTKNLIEYQQTESSDEQKATIPKLKIEDIDKETLKIPNDIDKVEDITVLKHDIFTSGINYVDICFDLKHISKDEIVYLSLIENLLKSLDKKSMSYKDFSVETFLRCGGISTSIVTMTNSKNREKFVPKIVVSVKFFSEKLKETAEIVKVLLKETIFTDKNRIKEEVLAIKGELEQDVIGAGHLYGINRAKSYYSNKAYYDEKVKGIDYLKFIQDLAENFDEKIDNVIEKMKFVYNRMFKLNETIVNITTTEDNFDSIKKEFVELVKEFPKIEDSPYDFTFEKENLKEGIATSSDVNYVTFAGDMKKYGVEYSGSFALLSKILSTTHMHNNIRAIGGAYGAGFSITKDSEIIMFSYRDPNLKSTKEIFLTVGKYVSDMQINDEDLESFKISLVKDFNPLLTPKHKGYTSMIMYITNSDEKELEIYLEQLLNAKLEDLKGLSEVIDKVLSQDTFVVVGNTNKIKENSKEFNNIVVLKK</sequence>
<dbReference type="FunFam" id="3.30.830.10:FF:000034">
    <property type="entry name" value="presequence protease 1, chloroplastic/mitochondrial"/>
    <property type="match status" value="1"/>
</dbReference>
<dbReference type="InterPro" id="IPR011765">
    <property type="entry name" value="Pept_M16_N"/>
</dbReference>
<gene>
    <name evidence="2" type="ORF">NW74_06365</name>
</gene>
<dbReference type="RefSeq" id="WP_041954529.1">
    <property type="nucleotide sequence ID" value="NZ_CP009761.1"/>
</dbReference>
<dbReference type="AlphaFoldDB" id="A0A0B4S2D4"/>
<dbReference type="InterPro" id="IPR007863">
    <property type="entry name" value="Peptidase_M16_C"/>
</dbReference>
<evidence type="ECO:0000259" key="1">
    <source>
        <dbReference type="SMART" id="SM01264"/>
    </source>
</evidence>
<reference evidence="2 3" key="1">
    <citation type="submission" date="2014-10" db="EMBL/GenBank/DDBJ databases">
        <title>Complete genome sequence of Parvimonas micra KCOM 1535 (= ChDC B708).</title>
        <authorList>
            <person name="Kook J.-K."/>
            <person name="Park S.-N."/>
            <person name="Lim Y.K."/>
            <person name="Roh H."/>
        </authorList>
    </citation>
    <scope>NUCLEOTIDE SEQUENCE [LARGE SCALE GENOMIC DNA]</scope>
    <source>
        <strain evidence="3">KCOM 1535 / ChDC B708</strain>
    </source>
</reference>
<dbReference type="EMBL" id="CP009761">
    <property type="protein sequence ID" value="AIZ36977.1"/>
    <property type="molecule type" value="Genomic_DNA"/>
</dbReference>
<dbReference type="Proteomes" id="UP000031386">
    <property type="component" value="Chromosome"/>
</dbReference>
<dbReference type="Pfam" id="PF22516">
    <property type="entry name" value="PreP_C"/>
    <property type="match status" value="1"/>
</dbReference>
<dbReference type="GO" id="GO:0046872">
    <property type="term" value="F:metal ion binding"/>
    <property type="evidence" value="ECO:0007669"/>
    <property type="project" value="InterPro"/>
</dbReference>
<dbReference type="Gene3D" id="3.30.830.10">
    <property type="entry name" value="Metalloenzyme, LuxS/M16 peptidase-like"/>
    <property type="match status" value="4"/>
</dbReference>
<keyword evidence="3" id="KW-1185">Reference proteome</keyword>
<dbReference type="OrthoDB" id="9762027at2"/>
<dbReference type="Pfam" id="PF05193">
    <property type="entry name" value="Peptidase_M16_C"/>
    <property type="match status" value="1"/>
</dbReference>
<dbReference type="InterPro" id="IPR055130">
    <property type="entry name" value="PreP_C"/>
</dbReference>
<dbReference type="Pfam" id="PF00675">
    <property type="entry name" value="Peptidase_M16"/>
    <property type="match status" value="1"/>
</dbReference>
<proteinExistence type="predicted"/>
<organism evidence="2 3">
    <name type="scientific">Parvimonas micra</name>
    <dbReference type="NCBI Taxonomy" id="33033"/>
    <lineage>
        <taxon>Bacteria</taxon>
        <taxon>Bacillati</taxon>
        <taxon>Bacillota</taxon>
        <taxon>Tissierellia</taxon>
        <taxon>Tissierellales</taxon>
        <taxon>Peptoniphilaceae</taxon>
        <taxon>Parvimonas</taxon>
    </lineage>
</organism>
<dbReference type="SMART" id="SM01264">
    <property type="entry name" value="M16C_associated"/>
    <property type="match status" value="1"/>
</dbReference>
<name>A0A0B4S2D4_9FIRM</name>
<dbReference type="SUPFAM" id="SSF63411">
    <property type="entry name" value="LuxS/MPP-like metallohydrolase"/>
    <property type="match status" value="4"/>
</dbReference>
<accession>A0A0B4S2D4</accession>